<evidence type="ECO:0000256" key="1">
    <source>
        <dbReference type="SAM" id="MobiDB-lite"/>
    </source>
</evidence>
<dbReference type="EMBL" id="BRZM01000020">
    <property type="protein sequence ID" value="GLD54953.1"/>
    <property type="molecule type" value="Genomic_DNA"/>
</dbReference>
<dbReference type="Proteomes" id="UP001279410">
    <property type="component" value="Unassembled WGS sequence"/>
</dbReference>
<evidence type="ECO:0000313" key="2">
    <source>
        <dbReference type="EMBL" id="GLD54953.1"/>
    </source>
</evidence>
<dbReference type="Gene3D" id="3.90.70.10">
    <property type="entry name" value="Cysteine proteinases"/>
    <property type="match status" value="1"/>
</dbReference>
<protein>
    <submittedName>
        <fullName evidence="2">Ubiquitin carboxyl-terminal hydrolase 37-like protein</fullName>
    </submittedName>
</protein>
<reference evidence="2" key="1">
    <citation type="submission" date="2022-08" db="EMBL/GenBank/DDBJ databases">
        <title>Genome sequencing of akame (Lates japonicus).</title>
        <authorList>
            <person name="Hashiguchi Y."/>
            <person name="Takahashi H."/>
        </authorList>
    </citation>
    <scope>NUCLEOTIDE SEQUENCE</scope>
    <source>
        <strain evidence="2">Kochi</strain>
    </source>
</reference>
<name>A0AAD3MIW7_LATJO</name>
<feature type="compositionally biased region" description="Basic residues" evidence="1">
    <location>
        <begin position="141"/>
        <end position="152"/>
    </location>
</feature>
<dbReference type="SUPFAM" id="SSF54001">
    <property type="entry name" value="Cysteine proteinases"/>
    <property type="match status" value="1"/>
</dbReference>
<dbReference type="PROSITE" id="PS00972">
    <property type="entry name" value="USP_1"/>
    <property type="match status" value="1"/>
</dbReference>
<gene>
    <name evidence="2" type="ORF">AKAME5_000750800</name>
</gene>
<evidence type="ECO:0000313" key="3">
    <source>
        <dbReference type="Proteomes" id="UP001279410"/>
    </source>
</evidence>
<keyword evidence="2" id="KW-0378">Hydrolase</keyword>
<keyword evidence="3" id="KW-1185">Reference proteome</keyword>
<proteinExistence type="predicted"/>
<dbReference type="InterPro" id="IPR038765">
    <property type="entry name" value="Papain-like_cys_pep_sf"/>
</dbReference>
<dbReference type="AlphaFoldDB" id="A0AAD3MIW7"/>
<organism evidence="2 3">
    <name type="scientific">Lates japonicus</name>
    <name type="common">Japanese lates</name>
    <dbReference type="NCBI Taxonomy" id="270547"/>
    <lineage>
        <taxon>Eukaryota</taxon>
        <taxon>Metazoa</taxon>
        <taxon>Chordata</taxon>
        <taxon>Craniata</taxon>
        <taxon>Vertebrata</taxon>
        <taxon>Euteleostomi</taxon>
        <taxon>Actinopterygii</taxon>
        <taxon>Neopterygii</taxon>
        <taxon>Teleostei</taxon>
        <taxon>Neoteleostei</taxon>
        <taxon>Acanthomorphata</taxon>
        <taxon>Carangaria</taxon>
        <taxon>Carangaria incertae sedis</taxon>
        <taxon>Centropomidae</taxon>
        <taxon>Lates</taxon>
    </lineage>
</organism>
<sequence length="172" mass="19924">MKDQLECLGLPNPAQICYLNSSLQSLLTLEDFCKKTSSTREQVWSLVPEVMILRWWLRAPELGTSNRKMPTSSLTSVPEQMRYWGLQLQVLAQAWVTYRCPMEEQPGSESMLVLCCLQEQSELECQMQPYAQHQASAFIHHPAKPRTRRRRPKDTGPRRSGRTIHQTRHDEG</sequence>
<comment type="caution">
    <text evidence="2">The sequence shown here is derived from an EMBL/GenBank/DDBJ whole genome shotgun (WGS) entry which is preliminary data.</text>
</comment>
<accession>A0AAD3MIW7</accession>
<dbReference type="InterPro" id="IPR018200">
    <property type="entry name" value="USP_CS"/>
</dbReference>
<feature type="region of interest" description="Disordered" evidence="1">
    <location>
        <begin position="136"/>
        <end position="172"/>
    </location>
</feature>
<dbReference type="GO" id="GO:0004843">
    <property type="term" value="F:cysteine-type deubiquitinase activity"/>
    <property type="evidence" value="ECO:0007669"/>
    <property type="project" value="InterPro"/>
</dbReference>